<feature type="compositionally biased region" description="Polar residues" evidence="1">
    <location>
        <begin position="550"/>
        <end position="581"/>
    </location>
</feature>
<feature type="compositionally biased region" description="Low complexity" evidence="1">
    <location>
        <begin position="507"/>
        <end position="549"/>
    </location>
</feature>
<keyword evidence="2" id="KW-0812">Transmembrane</keyword>
<evidence type="ECO:0008006" key="5">
    <source>
        <dbReference type="Google" id="ProtNLM"/>
    </source>
</evidence>
<dbReference type="Proteomes" id="UP001500889">
    <property type="component" value="Chromosome O"/>
</dbReference>
<protein>
    <recommendedName>
        <fullName evidence="5">Osiris 17</fullName>
    </recommendedName>
</protein>
<accession>A0AAU9FBB5</accession>
<evidence type="ECO:0000256" key="1">
    <source>
        <dbReference type="SAM" id="MobiDB-lite"/>
    </source>
</evidence>
<evidence type="ECO:0000256" key="2">
    <source>
        <dbReference type="SAM" id="Phobius"/>
    </source>
</evidence>
<dbReference type="PANTHER" id="PTHR21879:SF4">
    <property type="entry name" value="OSIRIS 17, ISOFORM C"/>
    <property type="match status" value="1"/>
</dbReference>
<keyword evidence="2" id="KW-1133">Transmembrane helix</keyword>
<keyword evidence="2" id="KW-0472">Membrane</keyword>
<feature type="region of interest" description="Disordered" evidence="1">
    <location>
        <begin position="220"/>
        <end position="246"/>
    </location>
</feature>
<gene>
    <name evidence="3" type="ORF">DMAD_10924</name>
</gene>
<dbReference type="EMBL" id="AP029263">
    <property type="protein sequence ID" value="BFF92986.1"/>
    <property type="molecule type" value="Genomic_DNA"/>
</dbReference>
<feature type="compositionally biased region" description="Low complexity" evidence="1">
    <location>
        <begin position="585"/>
        <end position="597"/>
    </location>
</feature>
<evidence type="ECO:0000313" key="3">
    <source>
        <dbReference type="EMBL" id="BFF92986.1"/>
    </source>
</evidence>
<keyword evidence="4" id="KW-1185">Reference proteome</keyword>
<evidence type="ECO:0000313" key="4">
    <source>
        <dbReference type="Proteomes" id="UP001500889"/>
    </source>
</evidence>
<feature type="compositionally biased region" description="Gly residues" evidence="1">
    <location>
        <begin position="598"/>
        <end position="608"/>
    </location>
</feature>
<feature type="transmembrane region" description="Helical" evidence="2">
    <location>
        <begin position="330"/>
        <end position="352"/>
    </location>
</feature>
<dbReference type="GO" id="GO:0016020">
    <property type="term" value="C:membrane"/>
    <property type="evidence" value="ECO:0007669"/>
    <property type="project" value="TreeGrafter"/>
</dbReference>
<name>A0AAU9FBB5_DROMD</name>
<dbReference type="AlphaFoldDB" id="A0AAU9FBB5"/>
<feature type="transmembrane region" description="Helical" evidence="2">
    <location>
        <begin position="57"/>
        <end position="74"/>
    </location>
</feature>
<feature type="region of interest" description="Disordered" evidence="1">
    <location>
        <begin position="507"/>
        <end position="608"/>
    </location>
</feature>
<feature type="region of interest" description="Disordered" evidence="1">
    <location>
        <begin position="1"/>
        <end position="50"/>
    </location>
</feature>
<dbReference type="Pfam" id="PF07898">
    <property type="entry name" value="DUF1676"/>
    <property type="match status" value="1"/>
</dbReference>
<dbReference type="PANTHER" id="PTHR21879">
    <property type="entry name" value="FI03362P-RELATED-RELATED"/>
    <property type="match status" value="1"/>
</dbReference>
<sequence>MHRPLGQMHHNWTSSESGSSKRASRNRTCDSNRNCSRNRKHSGSHHPGGISISMVKSNTWLLLLAMLCLINFVAKADETARNGRIGRHLSTTPLTATELPATATSTESVTGLTTEQPTADSATELAQEEWQPVLNATQLPLRKRMNEGAAGSDSVLLRLARRFASGNELWDGIIRDCYLRPDISCFQKNVFSYLNEALDVQDVNVTQRLKFFKNQVQYEADKQEQEQEQQQHNANEIPNRARAANPAETPIEEVTTALYGKSIKFAMTHDLEVDLPEVMFNGATFRISPRSIEGNGIIAKLELIPKQVVKARLAGMIIQKKIQKFLRSKLVLSFLALLLIIKIIKIKLFWLLPIVIGVGAAKKLLLKFLLFLFPALSHLFKLCSHYQQSYHAPLKYHHHHHLIDHHHTVVPPWHSGEHQSVPDIIYTHPPKGHPSAYLHGAPVHETHGPGGFEHFEGAWENSGPGLGSDYIGDINRAAQIEDNPHYFKPNTANDAGVLHAWGLGTTQTTHPKQQQQQQRWPATQQARPPMAQQQKQHQQQQQQHKFQQQLNAQKVHASSHSLNPFQSQDKQSSRPAYTQSHPVYAAGQQQHQPQQLGPGQGQGLGPGAGLTAAAQIAAQYEPARNNQQQQQQQHQQEPQLSPELAAQLKEAIRIQAEQRLIQQQQKILEHQPFVQDGQPLYPLNYDPFYSPILLKIDKIVEQLGVKNDLCKERIVCSMYKDPATYSPHSNFLSAELSRDTSELEPVTHANEAVRRFYRLIQAARDGQDQKDCQSLYPQCTMPAK</sequence>
<dbReference type="InterPro" id="IPR012464">
    <property type="entry name" value="DUF1676"/>
</dbReference>
<reference evidence="3 4" key="1">
    <citation type="submission" date="2024-02" db="EMBL/GenBank/DDBJ databases">
        <title>A chromosome-level genome assembly of Drosophila madeirensis, a fruit fly species endemic to Madeira island.</title>
        <authorList>
            <person name="Tomihara K."/>
            <person name="Llopart A."/>
            <person name="Yamamoto D."/>
        </authorList>
    </citation>
    <scope>NUCLEOTIDE SEQUENCE [LARGE SCALE GENOMIC DNA]</scope>
    <source>
        <strain evidence="3 4">RF1</strain>
    </source>
</reference>
<proteinExistence type="predicted"/>
<organism evidence="3 4">
    <name type="scientific">Drosophila madeirensis</name>
    <name type="common">Fruit fly</name>
    <dbReference type="NCBI Taxonomy" id="30013"/>
    <lineage>
        <taxon>Eukaryota</taxon>
        <taxon>Metazoa</taxon>
        <taxon>Ecdysozoa</taxon>
        <taxon>Arthropoda</taxon>
        <taxon>Hexapoda</taxon>
        <taxon>Insecta</taxon>
        <taxon>Pterygota</taxon>
        <taxon>Neoptera</taxon>
        <taxon>Endopterygota</taxon>
        <taxon>Diptera</taxon>
        <taxon>Brachycera</taxon>
        <taxon>Muscomorpha</taxon>
        <taxon>Ephydroidea</taxon>
        <taxon>Drosophilidae</taxon>
        <taxon>Drosophila</taxon>
        <taxon>Sophophora</taxon>
    </lineage>
</organism>